<gene>
    <name evidence="1" type="ORF">E5167_04940</name>
</gene>
<evidence type="ECO:0008006" key="3">
    <source>
        <dbReference type="Google" id="ProtNLM"/>
    </source>
</evidence>
<protein>
    <recommendedName>
        <fullName evidence="3">Four helix bundle protein</fullName>
    </recommendedName>
</protein>
<proteinExistence type="predicted"/>
<comment type="caution">
    <text evidence="1">The sequence shown here is derived from an EMBL/GenBank/DDBJ whole genome shotgun (WGS) entry which is preliminary data.</text>
</comment>
<dbReference type="AlphaFoldDB" id="A0A4U0EZ16"/>
<keyword evidence="2" id="KW-1185">Reference proteome</keyword>
<dbReference type="OrthoDB" id="1441544at2"/>
<evidence type="ECO:0000313" key="2">
    <source>
        <dbReference type="Proteomes" id="UP000307657"/>
    </source>
</evidence>
<dbReference type="EMBL" id="SUPL01000002">
    <property type="protein sequence ID" value="TJY37296.1"/>
    <property type="molecule type" value="Genomic_DNA"/>
</dbReference>
<dbReference type="RefSeq" id="WP_136841624.1">
    <property type="nucleotide sequence ID" value="NZ_SUPL01000002.1"/>
</dbReference>
<organism evidence="1 2">
    <name type="scientific">Pontimicrobium aquaticum</name>
    <dbReference type="NCBI Taxonomy" id="2565367"/>
    <lineage>
        <taxon>Bacteria</taxon>
        <taxon>Pseudomonadati</taxon>
        <taxon>Bacteroidota</taxon>
        <taxon>Flavobacteriia</taxon>
        <taxon>Flavobacteriales</taxon>
        <taxon>Flavobacteriaceae</taxon>
        <taxon>Pontimicrobium</taxon>
    </lineage>
</organism>
<name>A0A4U0EZ16_9FLAO</name>
<dbReference type="Proteomes" id="UP000307657">
    <property type="component" value="Unassembled WGS sequence"/>
</dbReference>
<sequence>MTYTTPSHLSNSPIYTKALEIFSLTRKISNYLNYDLSNLKTDGTENEHVYFSGDIVQQSELLGPEIIKAEIEHYRDRKQKHAESVERLTKMLYKNCKRLEKCNSNGKDFLPILRRELKMFRKLQRNWMLTL</sequence>
<reference evidence="1 2" key="1">
    <citation type="submission" date="2019-04" db="EMBL/GenBank/DDBJ databases">
        <title>Lacinutrix sp. nov., isolated from marine water.</title>
        <authorList>
            <person name="Kim W."/>
        </authorList>
    </citation>
    <scope>NUCLEOTIDE SEQUENCE [LARGE SCALE GENOMIC DNA]</scope>
    <source>
        <strain evidence="1 2">CAU 1491</strain>
    </source>
</reference>
<evidence type="ECO:0000313" key="1">
    <source>
        <dbReference type="EMBL" id="TJY37296.1"/>
    </source>
</evidence>
<accession>A0A4U0EZ16</accession>